<dbReference type="Gene3D" id="1.10.510.10">
    <property type="entry name" value="Transferase(Phosphotransferase) domain 1"/>
    <property type="match status" value="2"/>
</dbReference>
<dbReference type="GO" id="GO:0009506">
    <property type="term" value="C:plasmodesma"/>
    <property type="evidence" value="ECO:0007669"/>
    <property type="project" value="TreeGrafter"/>
</dbReference>
<gene>
    <name evidence="7" type="ORF">COLO4_08984</name>
</gene>
<feature type="domain" description="Protein kinase" evidence="6">
    <location>
        <begin position="1"/>
        <end position="110"/>
    </location>
</feature>
<dbReference type="AlphaFoldDB" id="A0A1R3KDX7"/>
<dbReference type="GO" id="GO:0004714">
    <property type="term" value="F:transmembrane receptor protein tyrosine kinase activity"/>
    <property type="evidence" value="ECO:0007669"/>
    <property type="project" value="InterPro"/>
</dbReference>
<evidence type="ECO:0000313" key="7">
    <source>
        <dbReference type="EMBL" id="OMP05218.1"/>
    </source>
</evidence>
<keyword evidence="5" id="KW-0067">ATP-binding</keyword>
<dbReference type="PANTHER" id="PTHR27003">
    <property type="entry name" value="OS07G0166700 PROTEIN"/>
    <property type="match status" value="1"/>
</dbReference>
<dbReference type="GO" id="GO:0005886">
    <property type="term" value="C:plasma membrane"/>
    <property type="evidence" value="ECO:0007669"/>
    <property type="project" value="TreeGrafter"/>
</dbReference>
<dbReference type="GO" id="GO:0005524">
    <property type="term" value="F:ATP binding"/>
    <property type="evidence" value="ECO:0007669"/>
    <property type="project" value="UniProtKB-KW"/>
</dbReference>
<name>A0A1R3KDX7_9ROSI</name>
<keyword evidence="2" id="KW-0808">Transferase</keyword>
<sequence>MAKDYLCVAPEVLRTNRISDKTDVYSFGLVLFEVLCCRRIFEPKLDEDQRCLDGWARKCYENGTMYNIIDPYLKGRIAPDCFKKFVEIAYDCISLEVNKRPTMGEVEIVLELVLELQKKAESEMDKMNPKGVVLNVGGGDASHPPPPSTSKTKDFDLGFSVPFMQKLRSRVDFGCGAQEFRTEVQFLCQLRHPNLVSLIGFCDEKNQMMLLYEYSGKGTLYDHLHGAHDPLPWNERLKICIGAARGLHYLHTGTKRAIIHRNINSSSILLDQEWGSKLSDFGYSVLGPFSMSNTSKKPKQELVGSQSIKGNSSNLSGFKCIENQTLHQIIDPYLKGRIAPECFRKFVETAYNCVAKKGNDQPAMGEVELMLELALELQIKADYEMEALPEELCRQFSLAEIKAATNNFHKDMIIAEGGLGLVYKGFIDDGALLVAIKRWTSWMGGIKALRREAQMLCQLHHPNIVSLIGFCDESGEMIRVYECIEDGTIYNIIDPYLKGKIAPECLKKFVEIACGCVSFDVNKRPAMGEVEVALELALELQRRADTEMKILNPQG</sequence>
<dbReference type="InterPro" id="IPR000719">
    <property type="entry name" value="Prot_kinase_dom"/>
</dbReference>
<evidence type="ECO:0000256" key="5">
    <source>
        <dbReference type="ARBA" id="ARBA00022840"/>
    </source>
</evidence>
<evidence type="ECO:0000256" key="2">
    <source>
        <dbReference type="ARBA" id="ARBA00022679"/>
    </source>
</evidence>
<dbReference type="Proteomes" id="UP000187203">
    <property type="component" value="Unassembled WGS sequence"/>
</dbReference>
<dbReference type="InterPro" id="IPR011009">
    <property type="entry name" value="Kinase-like_dom_sf"/>
</dbReference>
<dbReference type="InterPro" id="IPR001245">
    <property type="entry name" value="Ser-Thr/Tyr_kinase_cat_dom"/>
</dbReference>
<keyword evidence="3" id="KW-0547">Nucleotide-binding</keyword>
<dbReference type="Pfam" id="PF07714">
    <property type="entry name" value="PK_Tyr_Ser-Thr"/>
    <property type="match status" value="3"/>
</dbReference>
<dbReference type="SUPFAM" id="SSF56112">
    <property type="entry name" value="Protein kinase-like (PK-like)"/>
    <property type="match status" value="3"/>
</dbReference>
<evidence type="ECO:0000256" key="3">
    <source>
        <dbReference type="ARBA" id="ARBA00022741"/>
    </source>
</evidence>
<dbReference type="STRING" id="93759.A0A1R3KDX7"/>
<dbReference type="Gene3D" id="3.30.200.20">
    <property type="entry name" value="Phosphorylase Kinase, domain 1"/>
    <property type="match status" value="2"/>
</dbReference>
<evidence type="ECO:0000313" key="8">
    <source>
        <dbReference type="Proteomes" id="UP000187203"/>
    </source>
</evidence>
<evidence type="ECO:0000256" key="4">
    <source>
        <dbReference type="ARBA" id="ARBA00022777"/>
    </source>
</evidence>
<dbReference type="OrthoDB" id="4062651at2759"/>
<dbReference type="InterPro" id="IPR045272">
    <property type="entry name" value="ANXUR1/2-like"/>
</dbReference>
<proteinExistence type="predicted"/>
<dbReference type="PROSITE" id="PS50011">
    <property type="entry name" value="PROTEIN_KINASE_DOM"/>
    <property type="match status" value="2"/>
</dbReference>
<dbReference type="PANTHER" id="PTHR27003:SF278">
    <property type="entry name" value="RECEPTOR-LIKE PROTEIN KINASE ANXUR2"/>
    <property type="match status" value="1"/>
</dbReference>
<dbReference type="EMBL" id="AWUE01014069">
    <property type="protein sequence ID" value="OMP05218.1"/>
    <property type="molecule type" value="Genomic_DNA"/>
</dbReference>
<dbReference type="GO" id="GO:0004674">
    <property type="term" value="F:protein serine/threonine kinase activity"/>
    <property type="evidence" value="ECO:0007669"/>
    <property type="project" value="UniProtKB-KW"/>
</dbReference>
<accession>A0A1R3KDX7</accession>
<feature type="domain" description="Protein kinase" evidence="6">
    <location>
        <begin position="130"/>
        <end position="538"/>
    </location>
</feature>
<protein>
    <recommendedName>
        <fullName evidence="6">Protein kinase domain-containing protein</fullName>
    </recommendedName>
</protein>
<keyword evidence="8" id="KW-1185">Reference proteome</keyword>
<comment type="caution">
    <text evidence="7">The sequence shown here is derived from an EMBL/GenBank/DDBJ whole genome shotgun (WGS) entry which is preliminary data.</text>
</comment>
<evidence type="ECO:0000256" key="1">
    <source>
        <dbReference type="ARBA" id="ARBA00022527"/>
    </source>
</evidence>
<dbReference type="FunFam" id="3.30.200.20:FF:000039">
    <property type="entry name" value="receptor-like protein kinase FERONIA"/>
    <property type="match status" value="1"/>
</dbReference>
<reference evidence="8" key="1">
    <citation type="submission" date="2013-09" db="EMBL/GenBank/DDBJ databases">
        <title>Corchorus olitorius genome sequencing.</title>
        <authorList>
            <person name="Alam M."/>
            <person name="Haque M.S."/>
            <person name="Islam M.S."/>
            <person name="Emdad E.M."/>
            <person name="Islam M.M."/>
            <person name="Ahmed B."/>
            <person name="Halim A."/>
            <person name="Hossen Q.M.M."/>
            <person name="Hossain M.Z."/>
            <person name="Ahmed R."/>
            <person name="Khan M.M."/>
            <person name="Islam R."/>
            <person name="Rashid M.M."/>
            <person name="Khan S.A."/>
            <person name="Rahman M.S."/>
            <person name="Alam M."/>
            <person name="Yahiya A.S."/>
            <person name="Khan M.S."/>
            <person name="Azam M.S."/>
            <person name="Haque T."/>
            <person name="Lashkar M.Z.H."/>
            <person name="Akhand A.I."/>
            <person name="Morshed G."/>
            <person name="Roy S."/>
            <person name="Uddin K.S."/>
            <person name="Rabeya T."/>
            <person name="Hossain A.S."/>
            <person name="Chowdhury A."/>
            <person name="Snigdha A.R."/>
            <person name="Mortoza M.S."/>
            <person name="Matin S.A."/>
            <person name="Hoque S.M.E."/>
            <person name="Islam M.K."/>
            <person name="Roy D.K."/>
            <person name="Haider R."/>
            <person name="Moosa M.M."/>
            <person name="Elias S.M."/>
            <person name="Hasan A.M."/>
            <person name="Jahan S."/>
            <person name="Shafiuddin M."/>
            <person name="Mahmood N."/>
            <person name="Shommy N.S."/>
        </authorList>
    </citation>
    <scope>NUCLEOTIDE SEQUENCE [LARGE SCALE GENOMIC DNA]</scope>
    <source>
        <strain evidence="8">cv. O-4</strain>
    </source>
</reference>
<organism evidence="7 8">
    <name type="scientific">Corchorus olitorius</name>
    <dbReference type="NCBI Taxonomy" id="93759"/>
    <lineage>
        <taxon>Eukaryota</taxon>
        <taxon>Viridiplantae</taxon>
        <taxon>Streptophyta</taxon>
        <taxon>Embryophyta</taxon>
        <taxon>Tracheophyta</taxon>
        <taxon>Spermatophyta</taxon>
        <taxon>Magnoliopsida</taxon>
        <taxon>eudicotyledons</taxon>
        <taxon>Gunneridae</taxon>
        <taxon>Pentapetalae</taxon>
        <taxon>rosids</taxon>
        <taxon>malvids</taxon>
        <taxon>Malvales</taxon>
        <taxon>Malvaceae</taxon>
        <taxon>Grewioideae</taxon>
        <taxon>Apeibeae</taxon>
        <taxon>Corchorus</taxon>
    </lineage>
</organism>
<keyword evidence="4" id="KW-0418">Kinase</keyword>
<evidence type="ECO:0000259" key="6">
    <source>
        <dbReference type="PROSITE" id="PS50011"/>
    </source>
</evidence>
<keyword evidence="1" id="KW-0723">Serine/threonine-protein kinase</keyword>